<evidence type="ECO:0000313" key="4">
    <source>
        <dbReference type="Proteomes" id="UP000799772"/>
    </source>
</evidence>
<evidence type="ECO:0000256" key="2">
    <source>
        <dbReference type="SAM" id="Phobius"/>
    </source>
</evidence>
<organism evidence="3 4">
    <name type="scientific">Rhizodiscina lignyota</name>
    <dbReference type="NCBI Taxonomy" id="1504668"/>
    <lineage>
        <taxon>Eukaryota</taxon>
        <taxon>Fungi</taxon>
        <taxon>Dikarya</taxon>
        <taxon>Ascomycota</taxon>
        <taxon>Pezizomycotina</taxon>
        <taxon>Dothideomycetes</taxon>
        <taxon>Pleosporomycetidae</taxon>
        <taxon>Aulographales</taxon>
        <taxon>Rhizodiscinaceae</taxon>
        <taxon>Rhizodiscina</taxon>
    </lineage>
</organism>
<keyword evidence="4" id="KW-1185">Reference proteome</keyword>
<dbReference type="Proteomes" id="UP000799772">
    <property type="component" value="Unassembled WGS sequence"/>
</dbReference>
<feature type="compositionally biased region" description="Polar residues" evidence="1">
    <location>
        <begin position="355"/>
        <end position="375"/>
    </location>
</feature>
<keyword evidence="2" id="KW-0812">Transmembrane</keyword>
<evidence type="ECO:0000313" key="3">
    <source>
        <dbReference type="EMBL" id="KAF2098494.1"/>
    </source>
</evidence>
<feature type="compositionally biased region" description="Polar residues" evidence="1">
    <location>
        <begin position="102"/>
        <end position="116"/>
    </location>
</feature>
<dbReference type="AlphaFoldDB" id="A0A9P4IG24"/>
<dbReference type="OrthoDB" id="5415055at2759"/>
<sequence length="481" mass="52523">MRYTDDYLTARAANPRTGAISPTSSRAMSIGTGAIRSVSASSIFSTRSDSASPSSSPISSADETYGFGGSPYGASSRLMQDVTKIALSTAPSTAPTGRKQRSVTGNGQQIPFQFPSTPERYPHNKRMQEMESAKRWRVDNNRWMVGAKQGSSPKVLRHGLASTELGEAPKFESRVAPTSNLPRRVNWNDHQAHVEPQDASWSVYESPQLPRGRVLGRKSKENIPLANVRGVREHNEIDTPRKTIPVQNATPAQVEAFNHYRRKSQRLSAHEYASGFAPPIINLRTNEAGFADRQVYHTYEDIVDAYASRNRTACGAEAEDGRTRSEYPTNESIEGAASTPPKAQEPRIVEVDYSPSISPCSRSPHQLRSNSNSPSKRPALLIYRKPVGASSSITLPLVTTTSISSGAVSKPNAISHSRSPSSQDIVVVRKDWIVGGTKLIVACYVAVCLWSVLDALRAAMVGVLWPVWMLCSFGQWLLGSL</sequence>
<gene>
    <name evidence="3" type="ORF">NA57DRAFT_75736</name>
</gene>
<proteinExistence type="predicted"/>
<feature type="transmembrane region" description="Helical" evidence="2">
    <location>
        <begin position="432"/>
        <end position="452"/>
    </location>
</feature>
<feature type="transmembrane region" description="Helical" evidence="2">
    <location>
        <begin position="459"/>
        <end position="478"/>
    </location>
</feature>
<protein>
    <submittedName>
        <fullName evidence="3">Uncharacterized protein</fullName>
    </submittedName>
</protein>
<keyword evidence="2" id="KW-1133">Transmembrane helix</keyword>
<accession>A0A9P4IG24</accession>
<dbReference type="EMBL" id="ML978126">
    <property type="protein sequence ID" value="KAF2098494.1"/>
    <property type="molecule type" value="Genomic_DNA"/>
</dbReference>
<reference evidence="3" key="1">
    <citation type="journal article" date="2020" name="Stud. Mycol.">
        <title>101 Dothideomycetes genomes: a test case for predicting lifestyles and emergence of pathogens.</title>
        <authorList>
            <person name="Haridas S."/>
            <person name="Albert R."/>
            <person name="Binder M."/>
            <person name="Bloem J."/>
            <person name="Labutti K."/>
            <person name="Salamov A."/>
            <person name="Andreopoulos B."/>
            <person name="Baker S."/>
            <person name="Barry K."/>
            <person name="Bills G."/>
            <person name="Bluhm B."/>
            <person name="Cannon C."/>
            <person name="Castanera R."/>
            <person name="Culley D."/>
            <person name="Daum C."/>
            <person name="Ezra D."/>
            <person name="Gonzalez J."/>
            <person name="Henrissat B."/>
            <person name="Kuo A."/>
            <person name="Liang C."/>
            <person name="Lipzen A."/>
            <person name="Lutzoni F."/>
            <person name="Magnuson J."/>
            <person name="Mondo S."/>
            <person name="Nolan M."/>
            <person name="Ohm R."/>
            <person name="Pangilinan J."/>
            <person name="Park H.-J."/>
            <person name="Ramirez L."/>
            <person name="Alfaro M."/>
            <person name="Sun H."/>
            <person name="Tritt A."/>
            <person name="Yoshinaga Y."/>
            <person name="Zwiers L.-H."/>
            <person name="Turgeon B."/>
            <person name="Goodwin S."/>
            <person name="Spatafora J."/>
            <person name="Crous P."/>
            <person name="Grigoriev I."/>
        </authorList>
    </citation>
    <scope>NUCLEOTIDE SEQUENCE</scope>
    <source>
        <strain evidence="3">CBS 133067</strain>
    </source>
</reference>
<name>A0A9P4IG24_9PEZI</name>
<feature type="region of interest" description="Disordered" evidence="1">
    <location>
        <begin position="89"/>
        <end position="122"/>
    </location>
</feature>
<feature type="compositionally biased region" description="Low complexity" evidence="1">
    <location>
        <begin position="48"/>
        <end position="62"/>
    </location>
</feature>
<keyword evidence="2" id="KW-0472">Membrane</keyword>
<feature type="region of interest" description="Disordered" evidence="1">
    <location>
        <begin position="42"/>
        <end position="65"/>
    </location>
</feature>
<feature type="region of interest" description="Disordered" evidence="1">
    <location>
        <begin position="314"/>
        <end position="376"/>
    </location>
</feature>
<comment type="caution">
    <text evidence="3">The sequence shown here is derived from an EMBL/GenBank/DDBJ whole genome shotgun (WGS) entry which is preliminary data.</text>
</comment>
<evidence type="ECO:0000256" key="1">
    <source>
        <dbReference type="SAM" id="MobiDB-lite"/>
    </source>
</evidence>